<dbReference type="EMBL" id="KQ982482">
    <property type="protein sequence ID" value="KYQ55870.1"/>
    <property type="molecule type" value="Genomic_DNA"/>
</dbReference>
<dbReference type="Proteomes" id="UP000075809">
    <property type="component" value="Unassembled WGS sequence"/>
</dbReference>
<dbReference type="AlphaFoldDB" id="A0A151X6E1"/>
<accession>A0A151X6E1</accession>
<protein>
    <submittedName>
        <fullName evidence="2">Uncharacterized protein</fullName>
    </submittedName>
</protein>
<proteinExistence type="predicted"/>
<name>A0A151X6E1_9HYME</name>
<feature type="compositionally biased region" description="Pro residues" evidence="1">
    <location>
        <begin position="66"/>
        <end position="128"/>
    </location>
</feature>
<reference evidence="2 3" key="1">
    <citation type="submission" date="2015-09" db="EMBL/GenBank/DDBJ databases">
        <title>Trachymyrmex zeteki WGS genome.</title>
        <authorList>
            <person name="Nygaard S."/>
            <person name="Hu H."/>
            <person name="Boomsma J."/>
            <person name="Zhang G."/>
        </authorList>
    </citation>
    <scope>NUCLEOTIDE SEQUENCE [LARGE SCALE GENOMIC DNA]</scope>
    <source>
        <strain evidence="2">Tzet28-1</strain>
        <tissue evidence="2">Whole body</tissue>
    </source>
</reference>
<evidence type="ECO:0000313" key="2">
    <source>
        <dbReference type="EMBL" id="KYQ55870.1"/>
    </source>
</evidence>
<evidence type="ECO:0000256" key="1">
    <source>
        <dbReference type="SAM" id="MobiDB-lite"/>
    </source>
</evidence>
<feature type="region of interest" description="Disordered" evidence="1">
    <location>
        <begin position="66"/>
        <end position="150"/>
    </location>
</feature>
<keyword evidence="3" id="KW-1185">Reference proteome</keyword>
<sequence length="166" mass="17522">MQRDTNVTSHLIAWDILGRLGTSSSSDGLLTLCCCPLRKVVESTIVYEPWPRPASSTVVSCFTATIPPPLREPLPPPPPPLPAVPPAAAAEPPPPLLLPLPVPVPPPPLPPPPLPPPPPPPPPPPAPFPVVEADRDFPDVPKSQSSRGLELVSRVESRIGLNISVL</sequence>
<gene>
    <name evidence="2" type="ORF">ALC60_05152</name>
</gene>
<evidence type="ECO:0000313" key="3">
    <source>
        <dbReference type="Proteomes" id="UP000075809"/>
    </source>
</evidence>
<organism evidence="2 3">
    <name type="scientific">Mycetomoellerius zeteki</name>
    <dbReference type="NCBI Taxonomy" id="64791"/>
    <lineage>
        <taxon>Eukaryota</taxon>
        <taxon>Metazoa</taxon>
        <taxon>Ecdysozoa</taxon>
        <taxon>Arthropoda</taxon>
        <taxon>Hexapoda</taxon>
        <taxon>Insecta</taxon>
        <taxon>Pterygota</taxon>
        <taxon>Neoptera</taxon>
        <taxon>Endopterygota</taxon>
        <taxon>Hymenoptera</taxon>
        <taxon>Apocrita</taxon>
        <taxon>Aculeata</taxon>
        <taxon>Formicoidea</taxon>
        <taxon>Formicidae</taxon>
        <taxon>Myrmicinae</taxon>
        <taxon>Mycetomoellerius</taxon>
    </lineage>
</organism>
<dbReference type="PRINTS" id="PR01217">
    <property type="entry name" value="PRICHEXTENSN"/>
</dbReference>